<reference evidence="3" key="1">
    <citation type="submission" date="2016-10" db="EMBL/GenBank/DDBJ databases">
        <authorList>
            <person name="Benchimol M."/>
            <person name="Almeida L.G."/>
            <person name="Vasconcelos A.T."/>
            <person name="Perreira-Neves A."/>
            <person name="Rosa I.A."/>
            <person name="Tasca T."/>
            <person name="Bogo M.R."/>
            <person name="de Souza W."/>
        </authorList>
    </citation>
    <scope>NUCLEOTIDE SEQUENCE [LARGE SCALE GENOMIC DNA]</scope>
    <source>
        <strain evidence="3">K</strain>
    </source>
</reference>
<dbReference type="GeneID" id="94827000"/>
<name>A0A1J4K983_9EUKA</name>
<sequence>MSAPSTPRGQKLPSINISSPQPLSTITTPNHLRSFSSSQRSVHSPRIPSLPPTPTSPRKRSLSIFSSGRINFNLTKERITNIIEILNRNDYRDTMYKKCQNCNVSNEKTTDKSYNEHKFMLREYPSYFSNDCQFYRFLMHRFEDAIQGVNERFPEYYAKEFNSEDHVNGLSAELDMWFTLFEECICQESSRSRITAYILKNIFEVFQSCFSRLFEQINNDRKKIASIDEYYRKKMDEESQLPPLNAKINYLKSEIERQKREYASLEKENSRFHVENFHLKTEINRKQESVDQLLNTADTLRGQINLSQQRIHEMSREVVIKPLDPSFGAVPDDVLQIWDQSSQFIRDILNDTLDSYDLDEMMPMWMQSPTINYLIKMPRPELYPRPENRCFHFTILYKSISAAAGENDPKSFFNTLEQKVRGLFQKFGAFYFDRIKKHRQDQDEHISKLTRLNRDLRRNMSDPSEIMKLVLGNANSITIPKKVTIDPLEMIMEVLRRVPELMKAKTKPKSVAEIVTKVLGGNDFLLFLGLVVKNSQTDIFSDLFRQFLIKELPFHMFIYFSKMCVAIDKSDMRARVMYMTSTFSSVGFTSIPQNKRRSFESSYCSALVTFQVYMLALYQFAIENLAIELTGKIDEENIENSIAQFFKLNENDTLDLYQYMAAISESSEPTILEFAVVVFDKRYKFDNLLANFDPTQSKLMDYMTNFGQNKTKEKPKSKKKGRTRASSVKGHKKGNLPLSIENLVSSQMVFQTDDVMNDNENNEENNSSLIPEMTETGVNGDVDEFNLENTRIEAGGIVELDSDKENENDEENQNQSENANEENE</sequence>
<keyword evidence="4" id="KW-1185">Reference proteome</keyword>
<feature type="coiled-coil region" evidence="1">
    <location>
        <begin position="248"/>
        <end position="303"/>
    </location>
</feature>
<evidence type="ECO:0000256" key="2">
    <source>
        <dbReference type="SAM" id="MobiDB-lite"/>
    </source>
</evidence>
<comment type="caution">
    <text evidence="3">The sequence shown here is derived from an EMBL/GenBank/DDBJ whole genome shotgun (WGS) entry which is preliminary data.</text>
</comment>
<feature type="compositionally biased region" description="Basic residues" evidence="2">
    <location>
        <begin position="713"/>
        <end position="734"/>
    </location>
</feature>
<feature type="region of interest" description="Disordered" evidence="2">
    <location>
        <begin position="707"/>
        <end position="736"/>
    </location>
</feature>
<dbReference type="RefSeq" id="XP_068361103.1">
    <property type="nucleotide sequence ID" value="XM_068492296.1"/>
</dbReference>
<feature type="compositionally biased region" description="Acidic residues" evidence="2">
    <location>
        <begin position="800"/>
        <end position="812"/>
    </location>
</feature>
<feature type="compositionally biased region" description="Low complexity" evidence="2">
    <location>
        <begin position="33"/>
        <end position="46"/>
    </location>
</feature>
<feature type="region of interest" description="Disordered" evidence="2">
    <location>
        <begin position="787"/>
        <end position="824"/>
    </location>
</feature>
<protein>
    <submittedName>
        <fullName evidence="3">Uncharacterized protein</fullName>
    </submittedName>
</protein>
<evidence type="ECO:0000313" key="3">
    <source>
        <dbReference type="EMBL" id="OHT07967.1"/>
    </source>
</evidence>
<gene>
    <name evidence="3" type="ORF">TRFO_05112</name>
</gene>
<dbReference type="EMBL" id="MLAK01000682">
    <property type="protein sequence ID" value="OHT07967.1"/>
    <property type="molecule type" value="Genomic_DNA"/>
</dbReference>
<feature type="region of interest" description="Disordered" evidence="2">
    <location>
        <begin position="1"/>
        <end position="61"/>
    </location>
</feature>
<proteinExistence type="predicted"/>
<evidence type="ECO:0000313" key="4">
    <source>
        <dbReference type="Proteomes" id="UP000179807"/>
    </source>
</evidence>
<evidence type="ECO:0000256" key="1">
    <source>
        <dbReference type="SAM" id="Coils"/>
    </source>
</evidence>
<dbReference type="VEuPathDB" id="TrichDB:TRFO_05112"/>
<feature type="compositionally biased region" description="Polar residues" evidence="2">
    <location>
        <begin position="1"/>
        <end position="31"/>
    </location>
</feature>
<dbReference type="Proteomes" id="UP000179807">
    <property type="component" value="Unassembled WGS sequence"/>
</dbReference>
<keyword evidence="1" id="KW-0175">Coiled coil</keyword>
<dbReference type="AlphaFoldDB" id="A0A1J4K983"/>
<organism evidence="3 4">
    <name type="scientific">Tritrichomonas foetus</name>
    <dbReference type="NCBI Taxonomy" id="1144522"/>
    <lineage>
        <taxon>Eukaryota</taxon>
        <taxon>Metamonada</taxon>
        <taxon>Parabasalia</taxon>
        <taxon>Tritrichomonadida</taxon>
        <taxon>Tritrichomonadidae</taxon>
        <taxon>Tritrichomonas</taxon>
    </lineage>
</organism>
<accession>A0A1J4K983</accession>